<organism evidence="1 2">
    <name type="scientific">Acaryochloris thomasi RCC1774</name>
    <dbReference type="NCBI Taxonomy" id="1764569"/>
    <lineage>
        <taxon>Bacteria</taxon>
        <taxon>Bacillati</taxon>
        <taxon>Cyanobacteriota</taxon>
        <taxon>Cyanophyceae</taxon>
        <taxon>Acaryochloridales</taxon>
        <taxon>Acaryochloridaceae</taxon>
        <taxon>Acaryochloris</taxon>
        <taxon>Acaryochloris thomasi</taxon>
    </lineage>
</organism>
<dbReference type="Proteomes" id="UP000248857">
    <property type="component" value="Unassembled WGS sequence"/>
</dbReference>
<accession>A0A2W1JQF0</accession>
<dbReference type="RefSeq" id="WP_110986017.1">
    <property type="nucleotide sequence ID" value="NZ_CAWNWM010000005.1"/>
</dbReference>
<keyword evidence="2" id="KW-1185">Reference proteome</keyword>
<dbReference type="OrthoDB" id="573508at2"/>
<reference evidence="1 2" key="1">
    <citation type="journal article" date="2018" name="Sci. Rep.">
        <title>A novel species of the marine cyanobacterium Acaryochloris with a unique pigment content and lifestyle.</title>
        <authorList>
            <person name="Partensky F."/>
            <person name="Six C."/>
            <person name="Ratin M."/>
            <person name="Garczarek L."/>
            <person name="Vaulot D."/>
            <person name="Probert I."/>
            <person name="Calteau A."/>
            <person name="Gourvil P."/>
            <person name="Marie D."/>
            <person name="Grebert T."/>
            <person name="Bouchier C."/>
            <person name="Le Panse S."/>
            <person name="Gachenot M."/>
            <person name="Rodriguez F."/>
            <person name="Garrido J.L."/>
        </authorList>
    </citation>
    <scope>NUCLEOTIDE SEQUENCE [LARGE SCALE GENOMIC DNA]</scope>
    <source>
        <strain evidence="1 2">RCC1774</strain>
    </source>
</reference>
<sequence>MGKKRINALLSKLKNNHQSDVENSAYIYGLAQGAVNRLEEVAEQHVDDTLLFSEQELPPIDKEELKRRYDSYIGCRRAAKELGIHFSKTPSWEKLICAFRYSEALRNICYHYADQNPHPLLNGFTVDIEF</sequence>
<proteinExistence type="predicted"/>
<protein>
    <submittedName>
        <fullName evidence="1">Uncharacterized protein</fullName>
    </submittedName>
</protein>
<evidence type="ECO:0000313" key="2">
    <source>
        <dbReference type="Proteomes" id="UP000248857"/>
    </source>
</evidence>
<dbReference type="EMBL" id="PQWO01000005">
    <property type="protein sequence ID" value="PZD73635.1"/>
    <property type="molecule type" value="Genomic_DNA"/>
</dbReference>
<evidence type="ECO:0000313" key="1">
    <source>
        <dbReference type="EMBL" id="PZD73635.1"/>
    </source>
</evidence>
<gene>
    <name evidence="1" type="ORF">C1752_02055</name>
</gene>
<name>A0A2W1JQF0_9CYAN</name>
<dbReference type="AlphaFoldDB" id="A0A2W1JQF0"/>
<comment type="caution">
    <text evidence="1">The sequence shown here is derived from an EMBL/GenBank/DDBJ whole genome shotgun (WGS) entry which is preliminary data.</text>
</comment>